<sequence>MEFSNQKILGILKQELAEAVERAYAHAYAILKLEDRAEPRLIEACIAEQVAALSAKLVTTRGANVVMFPGNDGRPAEPTHMISKDATASSAAQELIIATLRQRSEASIRELQAELEEYGVEVTPGNLSVILSRLNQSGTIMRSGRGLYKFAG</sequence>
<dbReference type="AlphaFoldDB" id="A0A1W6MTD6"/>
<dbReference type="KEGG" id="mbry:B1812_07030"/>
<evidence type="ECO:0000313" key="1">
    <source>
        <dbReference type="EMBL" id="ARN80871.1"/>
    </source>
</evidence>
<dbReference type="SUPFAM" id="SSF46785">
    <property type="entry name" value="Winged helix' DNA-binding domain"/>
    <property type="match status" value="1"/>
</dbReference>
<dbReference type="Proteomes" id="UP000193978">
    <property type="component" value="Chromosome"/>
</dbReference>
<reference evidence="1 2" key="1">
    <citation type="submission" date="2017-02" db="EMBL/GenBank/DDBJ databases">
        <authorList>
            <person name="Peterson S.W."/>
        </authorList>
    </citation>
    <scope>NUCLEOTIDE SEQUENCE [LARGE SCALE GENOMIC DNA]</scope>
    <source>
        <strain evidence="1 2">S285</strain>
    </source>
</reference>
<accession>A0A1W6MTD6</accession>
<dbReference type="InterPro" id="IPR036390">
    <property type="entry name" value="WH_DNA-bd_sf"/>
</dbReference>
<keyword evidence="2" id="KW-1185">Reference proteome</keyword>
<dbReference type="EMBL" id="CP019948">
    <property type="protein sequence ID" value="ARN80871.1"/>
    <property type="molecule type" value="Genomic_DNA"/>
</dbReference>
<name>A0A1W6MTD6_9HYPH</name>
<evidence type="ECO:0000313" key="2">
    <source>
        <dbReference type="Proteomes" id="UP000193978"/>
    </source>
</evidence>
<organism evidence="1 2">
    <name type="scientific">Methylocystis bryophila</name>
    <dbReference type="NCBI Taxonomy" id="655015"/>
    <lineage>
        <taxon>Bacteria</taxon>
        <taxon>Pseudomonadati</taxon>
        <taxon>Pseudomonadota</taxon>
        <taxon>Alphaproteobacteria</taxon>
        <taxon>Hyphomicrobiales</taxon>
        <taxon>Methylocystaceae</taxon>
        <taxon>Methylocystis</taxon>
    </lineage>
</organism>
<proteinExistence type="predicted"/>
<protein>
    <submittedName>
        <fullName evidence="1">Uncharacterized protein</fullName>
    </submittedName>
</protein>
<gene>
    <name evidence="1" type="ORF">B1812_07030</name>
</gene>